<feature type="domain" description="ABC transmembrane type-1" evidence="10">
    <location>
        <begin position="48"/>
        <end position="228"/>
    </location>
</feature>
<dbReference type="PROSITE" id="PS00211">
    <property type="entry name" value="ABC_TRANSPORTER_1"/>
    <property type="match status" value="1"/>
</dbReference>
<dbReference type="Gene3D" id="3.40.50.300">
    <property type="entry name" value="P-loop containing nucleotide triphosphate hydrolases"/>
    <property type="match status" value="1"/>
</dbReference>
<keyword evidence="5" id="KW-0067">ATP-binding</keyword>
<feature type="transmembrane region" description="Helical" evidence="8">
    <location>
        <begin position="154"/>
        <end position="174"/>
    </location>
</feature>
<dbReference type="Pfam" id="PF00528">
    <property type="entry name" value="BPD_transp_1"/>
    <property type="match status" value="1"/>
</dbReference>
<evidence type="ECO:0000256" key="8">
    <source>
        <dbReference type="RuleBase" id="RU363032"/>
    </source>
</evidence>
<dbReference type="CDD" id="cd06261">
    <property type="entry name" value="TM_PBP2"/>
    <property type="match status" value="1"/>
</dbReference>
<reference evidence="11 12" key="1">
    <citation type="submission" date="2018-05" db="EMBL/GenBank/DDBJ databases">
        <title>Genomic Encyclopedia of Type Strains, Phase IV (KMG-IV): sequencing the most valuable type-strain genomes for metagenomic binning, comparative biology and taxonomic classification.</title>
        <authorList>
            <person name="Goeker M."/>
        </authorList>
    </citation>
    <scope>NUCLEOTIDE SEQUENCE [LARGE SCALE GENOMIC DNA]</scope>
    <source>
        <strain evidence="11 12">DSM 24906</strain>
    </source>
</reference>
<feature type="transmembrane region" description="Helical" evidence="8">
    <location>
        <begin position="114"/>
        <end position="133"/>
    </location>
</feature>
<dbReference type="SUPFAM" id="SSF161098">
    <property type="entry name" value="MetI-like"/>
    <property type="match status" value="1"/>
</dbReference>
<dbReference type="GO" id="GO:0005524">
    <property type="term" value="F:ATP binding"/>
    <property type="evidence" value="ECO:0007669"/>
    <property type="project" value="UniProtKB-KW"/>
</dbReference>
<dbReference type="InterPro" id="IPR000515">
    <property type="entry name" value="MetI-like"/>
</dbReference>
<evidence type="ECO:0000256" key="2">
    <source>
        <dbReference type="ARBA" id="ARBA00022448"/>
    </source>
</evidence>
<keyword evidence="4" id="KW-0547">Nucleotide-binding</keyword>
<dbReference type="AlphaFoldDB" id="A0AA45HHF8"/>
<dbReference type="InterPro" id="IPR035906">
    <property type="entry name" value="MetI-like_sf"/>
</dbReference>
<feature type="domain" description="ABC transporter" evidence="9">
    <location>
        <begin position="256"/>
        <end position="470"/>
    </location>
</feature>
<dbReference type="GO" id="GO:0016887">
    <property type="term" value="F:ATP hydrolysis activity"/>
    <property type="evidence" value="ECO:0007669"/>
    <property type="project" value="InterPro"/>
</dbReference>
<dbReference type="InterPro" id="IPR003593">
    <property type="entry name" value="AAA+_ATPase"/>
</dbReference>
<comment type="caution">
    <text evidence="11">The sequence shown here is derived from an EMBL/GenBank/DDBJ whole genome shotgun (WGS) entry which is preliminary data.</text>
</comment>
<sequence>MFLIGISLFIIIWFIISLFYSPLILPSPILTFKTLFSLFITQDFWINYFDTLLKSIIGFSLSIIIGIPIGLLAGIKNNFYKMIRPIVMILQGAPVISYIAITMLWFGIGFYTPVFVSFIIILPTLILNISEGIKSTDTKLLEMANIYKVSKSYIYKYIFLPSIIPFLISSLKIISGTLWRSIVAGEFLAGSKGIGYSLALAKSTLNTEEVFAYTIFLILNGIIFEKLILKLNFKPKISLKNNKIIKSKNINKNNELILKNVSKCFNNKYVLKNFSYDFSQNIIYCIAGESGIGKTTILKIISGLLPSSSGELISSKKRLSYIFQEDRLIPWLNVKDNIKFVSPNISDKKIKDILSSLNIYDSLEKYPEELSGGMKKRVNIARAISYNSDIILMDEPFSSLDIKNKNNIIKDFKNTIFNKNLKIILVSHEPFEIANLAQEIIVLEENFKFKKLILNKNMSVTDKTILIQNFMIGENI</sequence>
<evidence type="ECO:0000256" key="3">
    <source>
        <dbReference type="ARBA" id="ARBA00022692"/>
    </source>
</evidence>
<dbReference type="PROSITE" id="PS50893">
    <property type="entry name" value="ABC_TRANSPORTER_2"/>
    <property type="match status" value="1"/>
</dbReference>
<keyword evidence="7 8" id="KW-0472">Membrane</keyword>
<dbReference type="SUPFAM" id="SSF52540">
    <property type="entry name" value="P-loop containing nucleoside triphosphate hydrolases"/>
    <property type="match status" value="1"/>
</dbReference>
<comment type="similarity">
    <text evidence="8">Belongs to the binding-protein-dependent transport system permease family.</text>
</comment>
<feature type="transmembrane region" description="Helical" evidence="8">
    <location>
        <begin position="55"/>
        <end position="75"/>
    </location>
</feature>
<dbReference type="EMBL" id="QGGI01000029">
    <property type="protein sequence ID" value="PWJ86806.1"/>
    <property type="molecule type" value="Genomic_DNA"/>
</dbReference>
<dbReference type="InterPro" id="IPR050093">
    <property type="entry name" value="ABC_SmlMolc_Importer"/>
</dbReference>
<dbReference type="Gene3D" id="1.10.3720.10">
    <property type="entry name" value="MetI-like"/>
    <property type="match status" value="1"/>
</dbReference>
<dbReference type="InterPro" id="IPR027417">
    <property type="entry name" value="P-loop_NTPase"/>
</dbReference>
<evidence type="ECO:0000256" key="4">
    <source>
        <dbReference type="ARBA" id="ARBA00022741"/>
    </source>
</evidence>
<evidence type="ECO:0000313" key="11">
    <source>
        <dbReference type="EMBL" id="PWJ86806.1"/>
    </source>
</evidence>
<dbReference type="RefSeq" id="WP_109606517.1">
    <property type="nucleotide sequence ID" value="NZ_JAMHJO010000025.1"/>
</dbReference>
<protein>
    <submittedName>
        <fullName evidence="11">NitT/TauT family transport system permease protein</fullName>
    </submittedName>
</protein>
<keyword evidence="2 8" id="KW-0813">Transport</keyword>
<evidence type="ECO:0000259" key="9">
    <source>
        <dbReference type="PROSITE" id="PS50893"/>
    </source>
</evidence>
<feature type="transmembrane region" description="Helical" evidence="8">
    <location>
        <begin position="87"/>
        <end position="108"/>
    </location>
</feature>
<dbReference type="GO" id="GO:0005886">
    <property type="term" value="C:plasma membrane"/>
    <property type="evidence" value="ECO:0007669"/>
    <property type="project" value="UniProtKB-SubCell"/>
</dbReference>
<dbReference type="PANTHER" id="PTHR42781:SF8">
    <property type="entry name" value="BICARBONATE TRANSPORT ATP-BINDING PROTEIN CMPC"/>
    <property type="match status" value="1"/>
</dbReference>
<dbReference type="GO" id="GO:0055085">
    <property type="term" value="P:transmembrane transport"/>
    <property type="evidence" value="ECO:0007669"/>
    <property type="project" value="InterPro"/>
</dbReference>
<gene>
    <name evidence="11" type="ORF">C7380_1294</name>
</gene>
<dbReference type="PANTHER" id="PTHR42781">
    <property type="entry name" value="SPERMIDINE/PUTRESCINE IMPORT ATP-BINDING PROTEIN POTA"/>
    <property type="match status" value="1"/>
</dbReference>
<evidence type="ECO:0000313" key="12">
    <source>
        <dbReference type="Proteomes" id="UP000245921"/>
    </source>
</evidence>
<dbReference type="InterPro" id="IPR003439">
    <property type="entry name" value="ABC_transporter-like_ATP-bd"/>
</dbReference>
<keyword evidence="12" id="KW-1185">Reference proteome</keyword>
<feature type="transmembrane region" description="Helical" evidence="8">
    <location>
        <begin position="210"/>
        <end position="229"/>
    </location>
</feature>
<comment type="subcellular location">
    <subcellularLocation>
        <location evidence="8">Cell membrane</location>
        <topology evidence="8">Multi-pass membrane protein</topology>
    </subcellularLocation>
    <subcellularLocation>
        <location evidence="1">Membrane</location>
        <topology evidence="1">Multi-pass membrane protein</topology>
    </subcellularLocation>
</comment>
<dbReference type="SMART" id="SM00382">
    <property type="entry name" value="AAA"/>
    <property type="match status" value="1"/>
</dbReference>
<evidence type="ECO:0000259" key="10">
    <source>
        <dbReference type="PROSITE" id="PS50928"/>
    </source>
</evidence>
<keyword evidence="3 8" id="KW-0812">Transmembrane</keyword>
<evidence type="ECO:0000256" key="1">
    <source>
        <dbReference type="ARBA" id="ARBA00004141"/>
    </source>
</evidence>
<evidence type="ECO:0000256" key="5">
    <source>
        <dbReference type="ARBA" id="ARBA00022840"/>
    </source>
</evidence>
<evidence type="ECO:0000256" key="6">
    <source>
        <dbReference type="ARBA" id="ARBA00022989"/>
    </source>
</evidence>
<keyword evidence="6 8" id="KW-1133">Transmembrane helix</keyword>
<evidence type="ECO:0000256" key="7">
    <source>
        <dbReference type="ARBA" id="ARBA00023136"/>
    </source>
</evidence>
<accession>A0AA45HHF8</accession>
<dbReference type="PROSITE" id="PS50928">
    <property type="entry name" value="ABC_TM1"/>
    <property type="match status" value="1"/>
</dbReference>
<dbReference type="Pfam" id="PF00005">
    <property type="entry name" value="ABC_tran"/>
    <property type="match status" value="1"/>
</dbReference>
<dbReference type="InterPro" id="IPR017871">
    <property type="entry name" value="ABC_transporter-like_CS"/>
</dbReference>
<feature type="transmembrane region" description="Helical" evidence="8">
    <location>
        <begin position="6"/>
        <end position="25"/>
    </location>
</feature>
<name>A0AA45HHF8_9BACT</name>
<organism evidence="11 12">
    <name type="scientific">Oceanotoga teriensis</name>
    <dbReference type="NCBI Taxonomy" id="515440"/>
    <lineage>
        <taxon>Bacteria</taxon>
        <taxon>Thermotogati</taxon>
        <taxon>Thermotogota</taxon>
        <taxon>Thermotogae</taxon>
        <taxon>Petrotogales</taxon>
        <taxon>Petrotogaceae</taxon>
        <taxon>Oceanotoga</taxon>
    </lineage>
</organism>
<dbReference type="Proteomes" id="UP000245921">
    <property type="component" value="Unassembled WGS sequence"/>
</dbReference>
<proteinExistence type="inferred from homology"/>